<evidence type="ECO:0000313" key="2">
    <source>
        <dbReference type="Proteomes" id="UP000267517"/>
    </source>
</evidence>
<organism evidence="1 2">
    <name type="scientific">Prevotella melaninogenica</name>
    <dbReference type="NCBI Taxonomy" id="28132"/>
    <lineage>
        <taxon>Bacteria</taxon>
        <taxon>Pseudomonadati</taxon>
        <taxon>Bacteroidota</taxon>
        <taxon>Bacteroidia</taxon>
        <taxon>Bacteroidales</taxon>
        <taxon>Prevotellaceae</taxon>
        <taxon>Prevotella</taxon>
    </lineage>
</organism>
<dbReference type="AlphaFoldDB" id="A0A250KMY7"/>
<gene>
    <name evidence="1" type="ORF">PMEL_200936</name>
</gene>
<dbReference type="SUPFAM" id="SSF56935">
    <property type="entry name" value="Porins"/>
    <property type="match status" value="1"/>
</dbReference>
<accession>A0A250KMY7</accession>
<name>A0A250KMY7_9BACT</name>
<dbReference type="Gene3D" id="2.60.40.1120">
    <property type="entry name" value="Carboxypeptidase-like, regulatory domain"/>
    <property type="match status" value="1"/>
</dbReference>
<proteinExistence type="predicted"/>
<dbReference type="InterPro" id="IPR008969">
    <property type="entry name" value="CarboxyPept-like_regulatory"/>
</dbReference>
<sequence>MTGIYGASCNSMYVLNAHILVFQKDIIYLCNQIGQSIYHRPSTPDYLMRNGLLLLLILLFCCSNVQANDDTIPVQGRVLDNMTGAGVPSAKVYLMTSDSVVIDSLIAAPAEAGEYAGFYQFTNLTKVGNYIVRASAEGYEDGYMRFVLRSKREFSVFVKSIRLAKAHELAEVTVKATKVKMVFAGDTIVYNADAFNLAEGSMLDALISRLPGARLTKEGLIFVNGKYIQSLLVNGREFFSGNPKLALENLPAYTVNKIKVFNKSGAASVVAGRNMGDKSYVMDVRLKKEYAIGYMGNIEAGAGSKNRYKLRGLAVRFSDKERVGIFANNNNLNNNQRAALNGEWSPQDVGSGLQTNKSVGAQYIRFLGNDFSWFELNSLWNHTNTDNESLSSKQTFLYGGDAYQHSRYKSLGSSDSWAAGSGLYIQKDKYYTINNLSLSYAHSHDLNNSNIETSDNQSLLNRMLSANSLESKNIDFNLKNSNGISLIADMIRWDFGITYNRNTQKTFSLQDLEYLQHGQPRDYRNQYTDCLNQNLNLTAGTSYNWGFRNISLQPGYNYAYSYVKTDNPLYRLDKISGRDSSLFDKLPSSLSILSTVLDRDNSYHFTQYQNSHRFNFGYRNLRSKFLKCEVSVELPIQIAHAKLYYHRMGRHDVSRHGVFFEPTIGLRSETWEINAKMHSNFPDLTTMIDYRDDRNPMNVILGNSQLRNIHYYDIEANKTFNGKENNKLSINMGYHQTDNAVAYSLVFDKQTGVSTIQPVSVNGNRRYDLRIEYIRALDKARKLTLDNQASFKYNHSVDMAMVQGAAQSSWSIVNNWKIGNVLKLNYRPNDNYEFTFHSGGTYYLIKSKREGFSNIHAGDYDIGMNMQVTLPWKLQLTTDLTMFARRGYQLSEINTTDWIWNAQLSRSFIDKRLLVTLQGFDMLRQLSNTQYIMDAQGRTETWNNSIPRYVLLSLSWRFNVNPKKK</sequence>
<evidence type="ECO:0000313" key="1">
    <source>
        <dbReference type="EMBL" id="BBA30405.1"/>
    </source>
</evidence>
<dbReference type="Proteomes" id="UP000267517">
    <property type="component" value="Chromosome II"/>
</dbReference>
<evidence type="ECO:0008006" key="3">
    <source>
        <dbReference type="Google" id="ProtNLM"/>
    </source>
</evidence>
<reference evidence="1 2" key="1">
    <citation type="submission" date="2017-05" db="EMBL/GenBank/DDBJ databases">
        <title>whole genome sequence of Prevotella melaninogenica GAI 07411.</title>
        <authorList>
            <person name="Kondo Y."/>
            <person name="Hoshino T."/>
        </authorList>
    </citation>
    <scope>NUCLEOTIDE SEQUENCE [LARGE SCALE GENOMIC DNA]</scope>
    <source>
        <strain evidence="1 2">GAI 07411</strain>
    </source>
</reference>
<dbReference type="EMBL" id="AP018050">
    <property type="protein sequence ID" value="BBA30405.1"/>
    <property type="molecule type" value="Genomic_DNA"/>
</dbReference>
<dbReference type="SUPFAM" id="SSF49464">
    <property type="entry name" value="Carboxypeptidase regulatory domain-like"/>
    <property type="match status" value="1"/>
</dbReference>
<protein>
    <recommendedName>
        <fullName evidence="3">Outer membrane protein beta-barrel domain-containing protein</fullName>
    </recommendedName>
</protein>